<keyword evidence="3" id="KW-1185">Reference proteome</keyword>
<dbReference type="PANTHER" id="PTHR36512">
    <property type="entry name" value="D-AMINOPEPTIDASE"/>
    <property type="match status" value="1"/>
</dbReference>
<dbReference type="Gene3D" id="3.60.70.12">
    <property type="entry name" value="L-amino peptidase D-ALA esterase/amidase"/>
    <property type="match status" value="1"/>
</dbReference>
<reference evidence="3" key="1">
    <citation type="journal article" date="2019" name="Int. J. Syst. Evol. Microbiol.">
        <title>The Global Catalogue of Microorganisms (GCM) 10K type strain sequencing project: providing services to taxonomists for standard genome sequencing and annotation.</title>
        <authorList>
            <consortium name="The Broad Institute Genomics Platform"/>
            <consortium name="The Broad Institute Genome Sequencing Center for Infectious Disease"/>
            <person name="Wu L."/>
            <person name="Ma J."/>
        </authorList>
    </citation>
    <scope>NUCLEOTIDE SEQUENCE [LARGE SCALE GENOMIC DNA]</scope>
    <source>
        <strain evidence="3">NBRC 101365</strain>
    </source>
</reference>
<evidence type="ECO:0000313" key="3">
    <source>
        <dbReference type="Proteomes" id="UP001156882"/>
    </source>
</evidence>
<organism evidence="2 3">
    <name type="scientific">Labrys miyagiensis</name>
    <dbReference type="NCBI Taxonomy" id="346912"/>
    <lineage>
        <taxon>Bacteria</taxon>
        <taxon>Pseudomonadati</taxon>
        <taxon>Pseudomonadota</taxon>
        <taxon>Alphaproteobacteria</taxon>
        <taxon>Hyphomicrobiales</taxon>
        <taxon>Xanthobacteraceae</taxon>
        <taxon>Labrys</taxon>
    </lineage>
</organism>
<evidence type="ECO:0000313" key="2">
    <source>
        <dbReference type="EMBL" id="GLS17995.1"/>
    </source>
</evidence>
<dbReference type="CDD" id="cd02253">
    <property type="entry name" value="DmpA"/>
    <property type="match status" value="1"/>
</dbReference>
<comment type="similarity">
    <text evidence="1">Belongs to the peptidase S58 family.</text>
</comment>
<dbReference type="PANTHER" id="PTHR36512:SF3">
    <property type="entry name" value="BLR5678 PROTEIN"/>
    <property type="match status" value="1"/>
</dbReference>
<proteinExistence type="inferred from homology"/>
<dbReference type="RefSeq" id="WP_284310824.1">
    <property type="nucleotide sequence ID" value="NZ_BSPC01000007.1"/>
</dbReference>
<name>A0ABQ6CGM9_9HYPH</name>
<dbReference type="InterPro" id="IPR016117">
    <property type="entry name" value="ArgJ-like_dom_sf"/>
</dbReference>
<dbReference type="Proteomes" id="UP001156882">
    <property type="component" value="Unassembled WGS sequence"/>
</dbReference>
<accession>A0ABQ6CGM9</accession>
<keyword evidence="2" id="KW-0645">Protease</keyword>
<dbReference type="SUPFAM" id="SSF56266">
    <property type="entry name" value="DmpA/ArgJ-like"/>
    <property type="match status" value="1"/>
</dbReference>
<keyword evidence="2" id="KW-0378">Hydrolase</keyword>
<dbReference type="InterPro" id="IPR005321">
    <property type="entry name" value="Peptidase_S58_DmpA"/>
</dbReference>
<gene>
    <name evidence="2" type="ORF">GCM10007874_10110</name>
</gene>
<keyword evidence="2" id="KW-0031">Aminopeptidase</keyword>
<dbReference type="Pfam" id="PF03576">
    <property type="entry name" value="Peptidase_S58"/>
    <property type="match status" value="1"/>
</dbReference>
<dbReference type="EMBL" id="BSPC01000007">
    <property type="protein sequence ID" value="GLS17995.1"/>
    <property type="molecule type" value="Genomic_DNA"/>
</dbReference>
<dbReference type="GO" id="GO:0004177">
    <property type="term" value="F:aminopeptidase activity"/>
    <property type="evidence" value="ECO:0007669"/>
    <property type="project" value="UniProtKB-KW"/>
</dbReference>
<protein>
    <submittedName>
        <fullName evidence="2">Aminopeptidase</fullName>
    </submittedName>
</protein>
<evidence type="ECO:0000256" key="1">
    <source>
        <dbReference type="ARBA" id="ARBA00007068"/>
    </source>
</evidence>
<comment type="caution">
    <text evidence="2">The sequence shown here is derived from an EMBL/GenBank/DDBJ whole genome shotgun (WGS) entry which is preliminary data.</text>
</comment>
<sequence length="360" mass="37478">MSLDPITHGPSGKARARGLGLPFVSPTGPCNAITDVPGIAVGMSTLIQGQSIRTGVTAVLPRPAADLMEPVWAGFFALNGNGEMTGSHWIEEAGCFAGPVLITNTMSVGMAHHGMVHWLARRFPAELADDFWPLPVVAETYDGYLNDIARLAVTQADVTAALDGAASGPVPEGNAGGGTGMIAYEWKGGTGTASRLVTIGVDVFTVGVLVQANHGRRPWFRIAGVPVGERLPEGAFRTREQGSIIVVIATDAPLLPTQLKRLARRAGLGVGRGGTPASNSSGDIFLAFTTANGQGKLPEPARMSFAAVSNDLLDGLFLAVVEGVEEAVVNAMLAAETMKGRQGRVVEAIDHEALLRAMRG</sequence>